<evidence type="ECO:0000256" key="1">
    <source>
        <dbReference type="SAM" id="Phobius"/>
    </source>
</evidence>
<keyword evidence="1" id="KW-1133">Transmembrane helix</keyword>
<keyword evidence="1" id="KW-0472">Membrane</keyword>
<evidence type="ECO:0000313" key="2">
    <source>
        <dbReference type="EMBL" id="KOF86603.1"/>
    </source>
</evidence>
<proteinExistence type="predicted"/>
<gene>
    <name evidence="2" type="ORF">OCBIM_22018272mg</name>
</gene>
<dbReference type="AlphaFoldDB" id="A0A0L8HBB0"/>
<accession>A0A0L8HBB0</accession>
<name>A0A0L8HBB0_OCTBM</name>
<keyword evidence="1" id="KW-0812">Transmembrane</keyword>
<organism evidence="2">
    <name type="scientific">Octopus bimaculoides</name>
    <name type="common">California two-spotted octopus</name>
    <dbReference type="NCBI Taxonomy" id="37653"/>
    <lineage>
        <taxon>Eukaryota</taxon>
        <taxon>Metazoa</taxon>
        <taxon>Spiralia</taxon>
        <taxon>Lophotrochozoa</taxon>
        <taxon>Mollusca</taxon>
        <taxon>Cephalopoda</taxon>
        <taxon>Coleoidea</taxon>
        <taxon>Octopodiformes</taxon>
        <taxon>Octopoda</taxon>
        <taxon>Incirrata</taxon>
        <taxon>Octopodidae</taxon>
        <taxon>Octopus</taxon>
    </lineage>
</organism>
<sequence>MNIVTSHLLGHETALVFNSSTKEKKTDCVKFKIYFIMPFFIVPISFVLILQFFLFFFHPPSLPPTFIPTNTLSPLLISPQFYSNIDVSRKKW</sequence>
<reference evidence="2" key="1">
    <citation type="submission" date="2015-07" db="EMBL/GenBank/DDBJ databases">
        <title>MeaNS - Measles Nucleotide Surveillance Program.</title>
        <authorList>
            <person name="Tran T."/>
            <person name="Druce J."/>
        </authorList>
    </citation>
    <scope>NUCLEOTIDE SEQUENCE</scope>
    <source>
        <strain evidence="2">UCB-OBI-ISO-001</strain>
        <tissue evidence="2">Gonad</tissue>
    </source>
</reference>
<dbReference type="EMBL" id="KQ418590">
    <property type="protein sequence ID" value="KOF86603.1"/>
    <property type="molecule type" value="Genomic_DNA"/>
</dbReference>
<protein>
    <submittedName>
        <fullName evidence="2">Uncharacterized protein</fullName>
    </submittedName>
</protein>
<feature type="transmembrane region" description="Helical" evidence="1">
    <location>
        <begin position="33"/>
        <end position="57"/>
    </location>
</feature>